<dbReference type="EMBL" id="CM003100">
    <property type="protein sequence ID" value="KUI67169.1"/>
    <property type="molecule type" value="Genomic_DNA"/>
</dbReference>
<gene>
    <name evidence="2" type="ORF">VM1G_03562</name>
</gene>
<dbReference type="OrthoDB" id="3350591at2759"/>
<feature type="region of interest" description="Disordered" evidence="1">
    <location>
        <begin position="1"/>
        <end position="26"/>
    </location>
</feature>
<dbReference type="PANTHER" id="PTHR38797">
    <property type="entry name" value="NUCLEAR PORE COMPLEX PROTEIN NUP85-RELATED"/>
    <property type="match status" value="1"/>
</dbReference>
<organism evidence="2 3">
    <name type="scientific">Cytospora mali</name>
    <name type="common">Apple Valsa canker fungus</name>
    <name type="synonym">Valsa mali</name>
    <dbReference type="NCBI Taxonomy" id="578113"/>
    <lineage>
        <taxon>Eukaryota</taxon>
        <taxon>Fungi</taxon>
        <taxon>Dikarya</taxon>
        <taxon>Ascomycota</taxon>
        <taxon>Pezizomycotina</taxon>
        <taxon>Sordariomycetes</taxon>
        <taxon>Sordariomycetidae</taxon>
        <taxon>Diaporthales</taxon>
        <taxon>Cytosporaceae</taxon>
        <taxon>Cytospora</taxon>
    </lineage>
</organism>
<dbReference type="Proteomes" id="UP000078559">
    <property type="component" value="Chromosome 3"/>
</dbReference>
<evidence type="ECO:0000313" key="3">
    <source>
        <dbReference type="Proteomes" id="UP000078559"/>
    </source>
</evidence>
<dbReference type="InterPro" id="IPR053204">
    <property type="entry name" value="Oxopyrrolidines_Biosynth-assoc"/>
</dbReference>
<protein>
    <submittedName>
        <fullName evidence="2">Uncharacterized protein</fullName>
    </submittedName>
</protein>
<name>A0A194VSJ2_CYTMA</name>
<dbReference type="Pfam" id="PF12311">
    <property type="entry name" value="DUF3632"/>
    <property type="match status" value="1"/>
</dbReference>
<dbReference type="AlphaFoldDB" id="A0A194VSJ2"/>
<evidence type="ECO:0000256" key="1">
    <source>
        <dbReference type="SAM" id="MobiDB-lite"/>
    </source>
</evidence>
<dbReference type="PANTHER" id="PTHR38797:SF4">
    <property type="entry name" value="NUCLEAR PORE COMPLEX PROTEIN NUP85"/>
    <property type="match status" value="1"/>
</dbReference>
<evidence type="ECO:0000313" key="2">
    <source>
        <dbReference type="EMBL" id="KUI67169.1"/>
    </source>
</evidence>
<reference evidence="2" key="1">
    <citation type="submission" date="2014-12" db="EMBL/GenBank/DDBJ databases">
        <title>Genome Sequence of Valsa Canker Pathogens Uncovers a Specific Adaption of Colonization on Woody Bark.</title>
        <authorList>
            <person name="Yin Z."/>
            <person name="Liu H."/>
            <person name="Gao X."/>
            <person name="Li Z."/>
            <person name="Song N."/>
            <person name="Ke X."/>
            <person name="Dai Q."/>
            <person name="Wu Y."/>
            <person name="Sun Y."/>
            <person name="Xu J.-R."/>
            <person name="Kang Z.K."/>
            <person name="Wang L."/>
            <person name="Huang L."/>
        </authorList>
    </citation>
    <scope>NUCLEOTIDE SEQUENCE [LARGE SCALE GENOMIC DNA]</scope>
    <source>
        <strain evidence="2">03-8</strain>
    </source>
</reference>
<proteinExistence type="predicted"/>
<sequence>MENLESLSSLADHLSQMPGHHTLPRTENLRVMKKRLAIEKVINDNSDDEAAQIEAIAKIRPYFMGHGRAVDIVNSYINGTVDVQETVRQIAEPIEHAYTTANGGRLFVAEERVARTQRGYHSPEKALEMWGPEEDLDELQSRVTGPDDGPRVEGELWDLYYTILHAAKKTPWREESAQQKLVDLVAALKARPDPDFPANMTIPLEKNWIYEWGRLWSDAILFGPSSREAWNDSLGCGAGWYPAEVSASVNVNAFVARLTEQGVHNFGTYALWALSEALDKEIDVSLDSHEPAPSREYKAEALFEVAAVWIRLAGQSVFEYILWDGANNKEKDSRSSNESLWEKWRKRFEEEAARLHYSPTVTAVAKECAEIMSRISAQAKDL</sequence>
<accession>A0A194VSJ2</accession>
<dbReference type="InterPro" id="IPR022085">
    <property type="entry name" value="OpdG"/>
</dbReference>
<keyword evidence="3" id="KW-1185">Reference proteome</keyword>